<comment type="miscellaneous">
    <text evidence="6">The iminoaspartate product is unstable in aqueous solution and can decompose to oxaloacetate and ammonia.</text>
</comment>
<dbReference type="SUPFAM" id="SSF51735">
    <property type="entry name" value="NAD(P)-binding Rossmann-fold domains"/>
    <property type="match status" value="1"/>
</dbReference>
<dbReference type="InterPro" id="IPR002811">
    <property type="entry name" value="Asp_DH"/>
</dbReference>
<dbReference type="SUPFAM" id="SSF55347">
    <property type="entry name" value="Glyceraldehyde-3-phosphate dehydrogenase-like, C-terminal domain"/>
    <property type="match status" value="1"/>
</dbReference>
<feature type="active site" evidence="6">
    <location>
        <position position="229"/>
    </location>
</feature>
<dbReference type="AlphaFoldDB" id="A0A4R5UQG4"/>
<dbReference type="NCBIfam" id="NF009828">
    <property type="entry name" value="PRK13303.1-3"/>
    <property type="match status" value="1"/>
</dbReference>
<evidence type="ECO:0000259" key="7">
    <source>
        <dbReference type="Pfam" id="PF01958"/>
    </source>
</evidence>
<dbReference type="GO" id="GO:0016639">
    <property type="term" value="F:oxidoreductase activity, acting on the CH-NH2 group of donors, NAD or NADP as acceptor"/>
    <property type="evidence" value="ECO:0007669"/>
    <property type="project" value="UniProtKB-UniRule"/>
</dbReference>
<keyword evidence="10" id="KW-1185">Reference proteome</keyword>
<dbReference type="UniPathway" id="UPA00253">
    <property type="reaction ID" value="UER00456"/>
</dbReference>
<dbReference type="Gene3D" id="3.40.50.720">
    <property type="entry name" value="NAD(P)-binding Rossmann-like Domain"/>
    <property type="match status" value="1"/>
</dbReference>
<dbReference type="InterPro" id="IPR020626">
    <property type="entry name" value="Asp_DH_prok"/>
</dbReference>
<dbReference type="EC" id="1.4.1.21" evidence="6"/>
<keyword evidence="5 6" id="KW-0520">NAD</keyword>
<comment type="pathway">
    <text evidence="6">Cofactor biosynthesis; NAD(+) biosynthesis; iminoaspartate from L-aspartate (dehydrogenase route): step 1/1.</text>
</comment>
<evidence type="ECO:0000256" key="6">
    <source>
        <dbReference type="HAMAP-Rule" id="MF_01265"/>
    </source>
</evidence>
<dbReference type="Pfam" id="PF03447">
    <property type="entry name" value="NAD_binding_3"/>
    <property type="match status" value="1"/>
</dbReference>
<comment type="function">
    <text evidence="6">Specifically catalyzes the NAD or NADP-dependent dehydrogenation of L-aspartate to iminoaspartate.</text>
</comment>
<evidence type="ECO:0000256" key="4">
    <source>
        <dbReference type="ARBA" id="ARBA00023002"/>
    </source>
</evidence>
<comment type="catalytic activity">
    <reaction evidence="6">
        <text>L-aspartate + NAD(+) + H2O = oxaloacetate + NH4(+) + NADH + H(+)</text>
        <dbReference type="Rhea" id="RHEA:11788"/>
        <dbReference type="ChEBI" id="CHEBI:15377"/>
        <dbReference type="ChEBI" id="CHEBI:15378"/>
        <dbReference type="ChEBI" id="CHEBI:16452"/>
        <dbReference type="ChEBI" id="CHEBI:28938"/>
        <dbReference type="ChEBI" id="CHEBI:29991"/>
        <dbReference type="ChEBI" id="CHEBI:57540"/>
        <dbReference type="ChEBI" id="CHEBI:57945"/>
        <dbReference type="EC" id="1.4.1.21"/>
    </reaction>
</comment>
<dbReference type="HAMAP" id="MF_01265">
    <property type="entry name" value="NadX"/>
    <property type="match status" value="1"/>
</dbReference>
<dbReference type="InterPro" id="IPR005106">
    <property type="entry name" value="Asp/hSer_DH_NAD-bd"/>
</dbReference>
<sequence length="276" mass="27868">MRLGLIGYGNIAATLLGLLERTGVRPAHLAVLARPGSGATVRARIAADAADVPALAGAATVVEDAAGLLGCAPDLVVECAGHGGVAAHVPAILRAGVDLVLVSVGAMSDAALEASLRAAATEGGARIILPAGAVGGIDLLAALAPAGGLEVIYRGSKPPRAWAGTPAEAALDLDTLTERRVFFQGSAREAARDYPKNANVAATLALAGAGFEATRVELIADPAAAGNMHSYEVRSPVANYRMEIENLPSAGNAKTSVSTVYSVLREVRNRMAVVAI</sequence>
<dbReference type="Gene3D" id="3.30.360.10">
    <property type="entry name" value="Dihydrodipicolinate Reductase, domain 2"/>
    <property type="match status" value="1"/>
</dbReference>
<reference evidence="9 10" key="1">
    <citation type="submission" date="2019-03" db="EMBL/GenBank/DDBJ databases">
        <title>Ruegeria lutea sp. nov., a novel strain, isolated from marine sediment, the Masan Bay, South Korea.</title>
        <authorList>
            <person name="Kim J."/>
            <person name="Kim D.-Y."/>
            <person name="Lee S.-S."/>
        </authorList>
    </citation>
    <scope>NUCLEOTIDE SEQUENCE [LARGE SCALE GENOMIC DNA]</scope>
    <source>
        <strain evidence="9 10">318-1</strain>
    </source>
</reference>
<accession>A0A4R5UQG4</accession>
<dbReference type="PANTHER" id="PTHR31873:SF6">
    <property type="entry name" value="ASPARTATE DEHYDROGENASE DOMAIN-CONTAINING PROTEIN"/>
    <property type="match status" value="1"/>
</dbReference>
<dbReference type="Proteomes" id="UP000295301">
    <property type="component" value="Unassembled WGS sequence"/>
</dbReference>
<dbReference type="RefSeq" id="WP_133361715.1">
    <property type="nucleotide sequence ID" value="NZ_SMUV01000074.1"/>
</dbReference>
<feature type="binding site" evidence="6">
    <location>
        <position position="133"/>
    </location>
    <ligand>
        <name>NAD(+)</name>
        <dbReference type="ChEBI" id="CHEBI:57540"/>
    </ligand>
</feature>
<evidence type="ECO:0000313" key="9">
    <source>
        <dbReference type="EMBL" id="TDK41146.1"/>
    </source>
</evidence>
<evidence type="ECO:0000259" key="8">
    <source>
        <dbReference type="Pfam" id="PF03447"/>
    </source>
</evidence>
<dbReference type="EMBL" id="SMUV01000074">
    <property type="protein sequence ID" value="TDK41146.1"/>
    <property type="molecule type" value="Genomic_DNA"/>
</dbReference>
<gene>
    <name evidence="6" type="primary">nadX</name>
    <name evidence="9" type="ORF">E1832_20855</name>
</gene>
<evidence type="ECO:0000256" key="3">
    <source>
        <dbReference type="ARBA" id="ARBA00022857"/>
    </source>
</evidence>
<evidence type="ECO:0000256" key="5">
    <source>
        <dbReference type="ARBA" id="ARBA00023027"/>
    </source>
</evidence>
<dbReference type="NCBIfam" id="NF009827">
    <property type="entry name" value="PRK13303.1-2"/>
    <property type="match status" value="1"/>
</dbReference>
<feature type="binding site" evidence="6">
    <location>
        <position position="199"/>
    </location>
    <ligand>
        <name>NAD(+)</name>
        <dbReference type="ChEBI" id="CHEBI:57540"/>
    </ligand>
</feature>
<dbReference type="PANTHER" id="PTHR31873">
    <property type="entry name" value="L-ASPARTATE DEHYDROGENASE-RELATED"/>
    <property type="match status" value="1"/>
</dbReference>
<evidence type="ECO:0000256" key="1">
    <source>
        <dbReference type="ARBA" id="ARBA00008331"/>
    </source>
</evidence>
<dbReference type="GO" id="GO:0009435">
    <property type="term" value="P:NAD+ biosynthetic process"/>
    <property type="evidence" value="ECO:0007669"/>
    <property type="project" value="UniProtKB-UniRule"/>
</dbReference>
<dbReference type="InterPro" id="IPR011182">
    <property type="entry name" value="L-Asp_DH"/>
</dbReference>
<evidence type="ECO:0000313" key="10">
    <source>
        <dbReference type="Proteomes" id="UP000295301"/>
    </source>
</evidence>
<dbReference type="GO" id="GO:0050661">
    <property type="term" value="F:NADP binding"/>
    <property type="evidence" value="ECO:0007669"/>
    <property type="project" value="UniProtKB-UniRule"/>
</dbReference>
<dbReference type="GO" id="GO:0033735">
    <property type="term" value="F:aspartate dehydrogenase [NAD(P)+] activity"/>
    <property type="evidence" value="ECO:0007669"/>
    <property type="project" value="UniProtKB-EC"/>
</dbReference>
<proteinExistence type="inferred from homology"/>
<comment type="catalytic activity">
    <reaction evidence="6">
        <text>L-aspartate + NADP(+) + H2O = oxaloacetate + NH4(+) + NADPH + H(+)</text>
        <dbReference type="Rhea" id="RHEA:11784"/>
        <dbReference type="ChEBI" id="CHEBI:15377"/>
        <dbReference type="ChEBI" id="CHEBI:15378"/>
        <dbReference type="ChEBI" id="CHEBI:16452"/>
        <dbReference type="ChEBI" id="CHEBI:28938"/>
        <dbReference type="ChEBI" id="CHEBI:29991"/>
        <dbReference type="ChEBI" id="CHEBI:57783"/>
        <dbReference type="ChEBI" id="CHEBI:58349"/>
        <dbReference type="EC" id="1.4.1.21"/>
    </reaction>
</comment>
<evidence type="ECO:0000256" key="2">
    <source>
        <dbReference type="ARBA" id="ARBA00022642"/>
    </source>
</evidence>
<dbReference type="GO" id="GO:0051287">
    <property type="term" value="F:NAD binding"/>
    <property type="evidence" value="ECO:0007669"/>
    <property type="project" value="UniProtKB-UniRule"/>
</dbReference>
<keyword evidence="3 6" id="KW-0521">NADP</keyword>
<keyword evidence="4 6" id="KW-0560">Oxidoreductase</keyword>
<name>A0A4R5UQG4_9RHOB</name>
<keyword evidence="2 6" id="KW-0662">Pyridine nucleotide biosynthesis</keyword>
<comment type="similarity">
    <text evidence="1 6">Belongs to the L-aspartate dehydrogenase family.</text>
</comment>
<dbReference type="Pfam" id="PF01958">
    <property type="entry name" value="Asp_DH_C"/>
    <property type="match status" value="1"/>
</dbReference>
<feature type="domain" description="Aspartate dehydrogenase" evidence="7">
    <location>
        <begin position="176"/>
        <end position="264"/>
    </location>
</feature>
<dbReference type="PIRSF" id="PIRSF005227">
    <property type="entry name" value="Asp_dh_NAD_syn"/>
    <property type="match status" value="1"/>
</dbReference>
<dbReference type="InterPro" id="IPR036291">
    <property type="entry name" value="NAD(P)-bd_dom_sf"/>
</dbReference>
<protein>
    <recommendedName>
        <fullName evidence="6">L-aspartate dehydrogenase</fullName>
        <ecNumber evidence="6">1.4.1.21</ecNumber>
    </recommendedName>
</protein>
<dbReference type="OrthoDB" id="8456681at2"/>
<organism evidence="9 10">
    <name type="scientific">Antarcticimicrobium luteum</name>
    <dbReference type="NCBI Taxonomy" id="2547397"/>
    <lineage>
        <taxon>Bacteria</taxon>
        <taxon>Pseudomonadati</taxon>
        <taxon>Pseudomonadota</taxon>
        <taxon>Alphaproteobacteria</taxon>
        <taxon>Rhodobacterales</taxon>
        <taxon>Paracoccaceae</taxon>
        <taxon>Antarcticimicrobium</taxon>
    </lineage>
</organism>
<dbReference type="NCBIfam" id="NF009829">
    <property type="entry name" value="PRK13303.1-4"/>
    <property type="match status" value="1"/>
</dbReference>
<feature type="domain" description="Aspartate/homoserine dehydrogenase NAD-binding" evidence="8">
    <location>
        <begin position="7"/>
        <end position="130"/>
    </location>
</feature>
<comment type="caution">
    <text evidence="9">The sequence shown here is derived from an EMBL/GenBank/DDBJ whole genome shotgun (WGS) entry which is preliminary data.</text>
</comment>